<keyword evidence="1" id="KW-0812">Transmembrane</keyword>
<dbReference type="RefSeq" id="WP_055119899.1">
    <property type="nucleotide sequence ID" value="NZ_CANKXR010000001.1"/>
</dbReference>
<organism evidence="2 3">
    <name type="scientific">Roseibium album</name>
    <dbReference type="NCBI Taxonomy" id="311410"/>
    <lineage>
        <taxon>Bacteria</taxon>
        <taxon>Pseudomonadati</taxon>
        <taxon>Pseudomonadota</taxon>
        <taxon>Alphaproteobacteria</taxon>
        <taxon>Hyphomicrobiales</taxon>
        <taxon>Stappiaceae</taxon>
        <taxon>Roseibium</taxon>
    </lineage>
</organism>
<evidence type="ECO:0000313" key="3">
    <source>
        <dbReference type="Proteomes" id="UP000049983"/>
    </source>
</evidence>
<dbReference type="GeneID" id="97672750"/>
<gene>
    <name evidence="2" type="ORF">LA5096_05504</name>
</gene>
<dbReference type="AlphaFoldDB" id="A0A0M7AVE9"/>
<evidence type="ECO:0000313" key="2">
    <source>
        <dbReference type="EMBL" id="CTQ78210.1"/>
    </source>
</evidence>
<keyword evidence="1" id="KW-1133">Transmembrane helix</keyword>
<dbReference type="EMBL" id="CXWC01000015">
    <property type="protein sequence ID" value="CTQ78210.1"/>
    <property type="molecule type" value="Genomic_DNA"/>
</dbReference>
<keyword evidence="1" id="KW-0472">Membrane</keyword>
<accession>A0A0M7AVE9</accession>
<dbReference type="OrthoDB" id="7679373at2"/>
<dbReference type="STRING" id="311410.LA5095_04929"/>
<feature type="transmembrane region" description="Helical" evidence="1">
    <location>
        <begin position="7"/>
        <end position="28"/>
    </location>
</feature>
<protein>
    <submittedName>
        <fullName evidence="2">Uncharacterized protein</fullName>
    </submittedName>
</protein>
<reference evidence="3" key="1">
    <citation type="submission" date="2015-07" db="EMBL/GenBank/DDBJ databases">
        <authorList>
            <person name="Rodrigo-Torres Lidia"/>
            <person name="Arahal R.David."/>
        </authorList>
    </citation>
    <scope>NUCLEOTIDE SEQUENCE [LARGE SCALE GENOMIC DNA]</scope>
    <source>
        <strain evidence="3">CECT 5096</strain>
    </source>
</reference>
<proteinExistence type="predicted"/>
<sequence>MKLKDTIFPLIMLLALFGMIVMAFNLPVGIGTKQLGLLVFGAILVFGVLNLGLIVLESLKKRGR</sequence>
<feature type="transmembrane region" description="Helical" evidence="1">
    <location>
        <begin position="34"/>
        <end position="56"/>
    </location>
</feature>
<dbReference type="Proteomes" id="UP000049983">
    <property type="component" value="Unassembled WGS sequence"/>
</dbReference>
<keyword evidence="3" id="KW-1185">Reference proteome</keyword>
<name>A0A0M7AVE9_9HYPH</name>
<evidence type="ECO:0000256" key="1">
    <source>
        <dbReference type="SAM" id="Phobius"/>
    </source>
</evidence>